<evidence type="ECO:0000256" key="4">
    <source>
        <dbReference type="ARBA" id="ARBA00022801"/>
    </source>
</evidence>
<dbReference type="Gene3D" id="1.20.120.980">
    <property type="entry name" value="Serine carboxypeptidase S28, SKS domain"/>
    <property type="match status" value="1"/>
</dbReference>
<gene>
    <name evidence="6" type="ORF">V6N12_046692</name>
</gene>
<dbReference type="InterPro" id="IPR042269">
    <property type="entry name" value="Ser_carbopepase_S28_SKS"/>
</dbReference>
<name>A0ABR2AQF4_9ROSI</name>
<sequence length="577" mass="65634">MFYQKYLINTQYWHKGAPIFVYTGNEGDIEWFAANTGFMLDIAPKFKALLVFIEHRFYGESMPFGKDSYKSAKTLGYLNSQQALADFAVLIRSLKQNLSSEASPVVVFGGSYGGMLAAWFRLKYPHIAVGALASSAPILQFDKIIPWSSFYDAVSQDFKDVSQNCYEVIKGSWAELEAISTQKEGLVELSKAFRTCKTLHSTASVLGWLWTAFVYTAMVNYPTEANFLKPLPAYPVQQMCKIIDKSPSEATKLSRSFAAASLYYNYSRTENCFEVEHEVDTHGFHGWDWQTCTEMVMPMTCSNESMFPPSGFDYKRFAEQCKMKYGVLPRQHWITTEFGGERIEKVLKRFGSNIIFSNGMQDPWSRGGVLTNISASIIALVTEKGAHHVDFRAATMDDPDWLMELRRQEVEIIQKWLNEYYLDLALGVCGPALYWRFKKTLRLAADSKFSCPPCICDCPPPLSLVKISPWLANLSDTDCGSNDPDLKQEMEKQFVDLLTEELQLQEAVAEEHARHMNITFGEAKRVASQYQREAEKCIAATETCEGARERAEALLIKERKLTTVWEHRAREMGWEGE</sequence>
<dbReference type="PANTHER" id="PTHR11010">
    <property type="entry name" value="PROTEASE S28 PRO-X CARBOXYPEPTIDASE-RELATED"/>
    <property type="match status" value="1"/>
</dbReference>
<dbReference type="Pfam" id="PF05577">
    <property type="entry name" value="Peptidase_S28"/>
    <property type="match status" value="1"/>
</dbReference>
<evidence type="ECO:0000256" key="1">
    <source>
        <dbReference type="ARBA" id="ARBA00011079"/>
    </source>
</evidence>
<evidence type="ECO:0000256" key="2">
    <source>
        <dbReference type="ARBA" id="ARBA00022670"/>
    </source>
</evidence>
<protein>
    <recommendedName>
        <fullName evidence="8">Lysosomal Pro-X carboxypeptidase</fullName>
    </recommendedName>
</protein>
<keyword evidence="4" id="KW-0378">Hydrolase</keyword>
<dbReference type="EMBL" id="JBBPBM010000384">
    <property type="protein sequence ID" value="KAK8496126.1"/>
    <property type="molecule type" value="Genomic_DNA"/>
</dbReference>
<dbReference type="PANTHER" id="PTHR11010:SF31">
    <property type="entry name" value="ALPHA_BETA-HYDROLASES SUPERFAMILY PROTEIN"/>
    <property type="match status" value="1"/>
</dbReference>
<evidence type="ECO:0000256" key="5">
    <source>
        <dbReference type="ARBA" id="ARBA00023180"/>
    </source>
</evidence>
<dbReference type="InterPro" id="IPR010471">
    <property type="entry name" value="DUF1068"/>
</dbReference>
<dbReference type="Pfam" id="PF06364">
    <property type="entry name" value="DUF1068"/>
    <property type="match status" value="1"/>
</dbReference>
<accession>A0ABR2AQF4</accession>
<keyword evidence="5" id="KW-0325">Glycoprotein</keyword>
<comment type="similarity">
    <text evidence="1">Belongs to the peptidase S28 family.</text>
</comment>
<dbReference type="Gene3D" id="3.40.50.1820">
    <property type="entry name" value="alpha/beta hydrolase"/>
    <property type="match status" value="1"/>
</dbReference>
<dbReference type="InterPro" id="IPR029058">
    <property type="entry name" value="AB_hydrolase_fold"/>
</dbReference>
<evidence type="ECO:0008006" key="8">
    <source>
        <dbReference type="Google" id="ProtNLM"/>
    </source>
</evidence>
<keyword evidence="2" id="KW-0645">Protease</keyword>
<evidence type="ECO:0000313" key="6">
    <source>
        <dbReference type="EMBL" id="KAK8496126.1"/>
    </source>
</evidence>
<keyword evidence="3" id="KW-0732">Signal</keyword>
<evidence type="ECO:0000313" key="7">
    <source>
        <dbReference type="Proteomes" id="UP001472677"/>
    </source>
</evidence>
<proteinExistence type="inferred from homology"/>
<comment type="caution">
    <text evidence="6">The sequence shown here is derived from an EMBL/GenBank/DDBJ whole genome shotgun (WGS) entry which is preliminary data.</text>
</comment>
<dbReference type="SUPFAM" id="SSF53474">
    <property type="entry name" value="alpha/beta-Hydrolases"/>
    <property type="match status" value="1"/>
</dbReference>
<reference evidence="6 7" key="1">
    <citation type="journal article" date="2024" name="G3 (Bethesda)">
        <title>Genome assembly of Hibiscus sabdariffa L. provides insights into metabolisms of medicinal natural products.</title>
        <authorList>
            <person name="Kim T."/>
        </authorList>
    </citation>
    <scope>NUCLEOTIDE SEQUENCE [LARGE SCALE GENOMIC DNA]</scope>
    <source>
        <strain evidence="6">TK-2024</strain>
        <tissue evidence="6">Old leaves</tissue>
    </source>
</reference>
<dbReference type="InterPro" id="IPR008758">
    <property type="entry name" value="Peptidase_S28"/>
</dbReference>
<organism evidence="6 7">
    <name type="scientific">Hibiscus sabdariffa</name>
    <name type="common">roselle</name>
    <dbReference type="NCBI Taxonomy" id="183260"/>
    <lineage>
        <taxon>Eukaryota</taxon>
        <taxon>Viridiplantae</taxon>
        <taxon>Streptophyta</taxon>
        <taxon>Embryophyta</taxon>
        <taxon>Tracheophyta</taxon>
        <taxon>Spermatophyta</taxon>
        <taxon>Magnoliopsida</taxon>
        <taxon>eudicotyledons</taxon>
        <taxon>Gunneridae</taxon>
        <taxon>Pentapetalae</taxon>
        <taxon>rosids</taxon>
        <taxon>malvids</taxon>
        <taxon>Malvales</taxon>
        <taxon>Malvaceae</taxon>
        <taxon>Malvoideae</taxon>
        <taxon>Hibiscus</taxon>
    </lineage>
</organism>
<dbReference type="Proteomes" id="UP001472677">
    <property type="component" value="Unassembled WGS sequence"/>
</dbReference>
<keyword evidence="7" id="KW-1185">Reference proteome</keyword>
<evidence type="ECO:0000256" key="3">
    <source>
        <dbReference type="ARBA" id="ARBA00022729"/>
    </source>
</evidence>